<feature type="transmembrane region" description="Helical" evidence="5">
    <location>
        <begin position="120"/>
        <end position="139"/>
    </location>
</feature>
<comment type="catalytic activity">
    <reaction evidence="5">
        <text>a quinone + NADH + 5 H(+)(in) = a quinol + NAD(+) + 4 H(+)(out)</text>
        <dbReference type="Rhea" id="RHEA:57888"/>
        <dbReference type="ChEBI" id="CHEBI:15378"/>
        <dbReference type="ChEBI" id="CHEBI:24646"/>
        <dbReference type="ChEBI" id="CHEBI:57540"/>
        <dbReference type="ChEBI" id="CHEBI:57945"/>
        <dbReference type="ChEBI" id="CHEBI:132124"/>
    </reaction>
</comment>
<dbReference type="Pfam" id="PF00361">
    <property type="entry name" value="Proton_antipo_M"/>
    <property type="match status" value="1"/>
</dbReference>
<dbReference type="AlphaFoldDB" id="A0A1R1MK09"/>
<dbReference type="Proteomes" id="UP000187408">
    <property type="component" value="Unassembled WGS sequence"/>
</dbReference>
<feature type="transmembrane region" description="Helical" evidence="5">
    <location>
        <begin position="65"/>
        <end position="85"/>
    </location>
</feature>
<dbReference type="STRING" id="1914305.BLW93_07455"/>
<feature type="transmembrane region" description="Helical" evidence="5">
    <location>
        <begin position="286"/>
        <end position="304"/>
    </location>
</feature>
<keyword evidence="9" id="KW-1185">Reference proteome</keyword>
<evidence type="ECO:0000256" key="3">
    <source>
        <dbReference type="ARBA" id="ARBA00022989"/>
    </source>
</evidence>
<feature type="transmembrane region" description="Helical" evidence="5">
    <location>
        <begin position="256"/>
        <end position="279"/>
    </location>
</feature>
<dbReference type="GO" id="GO:0042773">
    <property type="term" value="P:ATP synthesis coupled electron transport"/>
    <property type="evidence" value="ECO:0007669"/>
    <property type="project" value="InterPro"/>
</dbReference>
<organism evidence="8 9">
    <name type="scientific">Desulfurobacterium indicum</name>
    <dbReference type="NCBI Taxonomy" id="1914305"/>
    <lineage>
        <taxon>Bacteria</taxon>
        <taxon>Pseudomonadati</taxon>
        <taxon>Aquificota</taxon>
        <taxon>Aquificia</taxon>
        <taxon>Desulfurobacteriales</taxon>
        <taxon>Desulfurobacteriaceae</taxon>
        <taxon>Desulfurobacterium</taxon>
    </lineage>
</organism>
<sequence length="465" mass="50685">MNGIVMLLPELFQLLIVIILFLVALGKEKREFSWLPFLTGAGVVVAAVSLFNSGIMFYGTYKIDMLSQFFKLLIAIGFFIVSLLHLKGIDENRHADYLLLISISVLGLMLLSSSVELITIYISLEIASYALYAIVPLRAESKEAAEAGIKYILFSAVMTAVSLYGLSFIYADAHTTMLSQFKNIGWTLSAHPMATFGITLFLIGFLFKLALFPFHFWAPDVYQGMANETAAYATTLPKLGTIVVLIRLLGAVYPSAAIASVLAVFAALSMTFGNITALVQDDVKRVLGYSSVAHAGYMTVALLIQTKEALANVAFYAAAYMFMNLLAFWVICKLSDGKNLSFKDFSGLYKKAPILAFAITIAAMGLIGLPPTGGFIGKFFLLTGAWGKGFDWLIIVAALNTAIAAYYYLKFIRFSYTEESTTEEKVKTSLIDSTVAIILAVIVLAIGIIPSPIYQIALKATGILR</sequence>
<evidence type="ECO:0000259" key="7">
    <source>
        <dbReference type="Pfam" id="PF00361"/>
    </source>
</evidence>
<evidence type="ECO:0000313" key="8">
    <source>
        <dbReference type="EMBL" id="OMH40034.1"/>
    </source>
</evidence>
<dbReference type="PANTHER" id="PTHR22773">
    <property type="entry name" value="NADH DEHYDROGENASE"/>
    <property type="match status" value="1"/>
</dbReference>
<keyword evidence="5" id="KW-0813">Transport</keyword>
<dbReference type="RefSeq" id="WP_076713466.1">
    <property type="nucleotide sequence ID" value="NZ_MOEN01000032.1"/>
</dbReference>
<feature type="transmembrane region" description="Helical" evidence="5">
    <location>
        <begin position="352"/>
        <end position="369"/>
    </location>
</feature>
<feature type="transmembrane region" description="Helical" evidence="5">
    <location>
        <begin position="97"/>
        <end position="114"/>
    </location>
</feature>
<dbReference type="GO" id="GO:0050136">
    <property type="term" value="F:NADH dehydrogenase (quinone) (non-electrogenic) activity"/>
    <property type="evidence" value="ECO:0007669"/>
    <property type="project" value="UniProtKB-UniRule"/>
</dbReference>
<dbReference type="InterPro" id="IPR001750">
    <property type="entry name" value="ND/Mrp_TM"/>
</dbReference>
<reference evidence="8 9" key="1">
    <citation type="submission" date="2016-10" db="EMBL/GenBank/DDBJ databases">
        <title>Genome sequence of a sulfur-reducing bacterium Desulfurobacterium indicum K6013.</title>
        <authorList>
            <person name="Cao J."/>
            <person name="Shao Z."/>
            <person name="Alain K."/>
            <person name="Jebbar M."/>
        </authorList>
    </citation>
    <scope>NUCLEOTIDE SEQUENCE [LARGE SCALE GENOMIC DNA]</scope>
    <source>
        <strain evidence="8 9">K6013</strain>
    </source>
</reference>
<evidence type="ECO:0000256" key="1">
    <source>
        <dbReference type="ARBA" id="ARBA00004127"/>
    </source>
</evidence>
<keyword evidence="5" id="KW-0874">Quinone</keyword>
<comment type="function">
    <text evidence="5">NDH-1 shuttles electrons from NADH, via FMN and iron-sulfur (Fe-S) centers, to quinones in the respiratory chain. The immediate electron acceptor for the enzyme in this species is believed to be ubiquinone. Couples the redox reaction to proton translocation (for every two electrons transferred, four hydrogen ions are translocated across the cytoplasmic membrane), and thus conserves the redox energy in a proton gradient.</text>
</comment>
<dbReference type="GO" id="GO:0005886">
    <property type="term" value="C:plasma membrane"/>
    <property type="evidence" value="ECO:0007669"/>
    <property type="project" value="UniProtKB-SubCell"/>
</dbReference>
<evidence type="ECO:0000313" key="9">
    <source>
        <dbReference type="Proteomes" id="UP000187408"/>
    </source>
</evidence>
<dbReference type="PRINTS" id="PR01434">
    <property type="entry name" value="NADHDHGNASE5"/>
</dbReference>
<feature type="transmembrane region" description="Helical" evidence="5">
    <location>
        <begin position="193"/>
        <end position="218"/>
    </location>
</feature>
<name>A0A1R1MK09_9BACT</name>
<keyword evidence="3 5" id="KW-1133">Transmembrane helix</keyword>
<keyword evidence="5" id="KW-1003">Cell membrane</keyword>
<evidence type="ECO:0000256" key="2">
    <source>
        <dbReference type="ARBA" id="ARBA00022692"/>
    </source>
</evidence>
<dbReference type="GO" id="GO:0008137">
    <property type="term" value="F:NADH dehydrogenase (ubiquinone) activity"/>
    <property type="evidence" value="ECO:0007669"/>
    <property type="project" value="InterPro"/>
</dbReference>
<dbReference type="EMBL" id="MOEN01000032">
    <property type="protein sequence ID" value="OMH40034.1"/>
    <property type="molecule type" value="Genomic_DNA"/>
</dbReference>
<keyword evidence="5" id="KW-0830">Ubiquinone</keyword>
<gene>
    <name evidence="5" type="primary">nuoN</name>
    <name evidence="8" type="ORF">BLW93_07455</name>
</gene>
<protein>
    <recommendedName>
        <fullName evidence="5">NADH-quinone oxidoreductase subunit N</fullName>
        <ecNumber evidence="5">7.1.1.-</ecNumber>
    </recommendedName>
    <alternativeName>
        <fullName evidence="5">NADH dehydrogenase I subunit N</fullName>
    </alternativeName>
    <alternativeName>
        <fullName evidence="5">NDH-1 subunit N</fullName>
    </alternativeName>
</protein>
<feature type="transmembrane region" description="Helical" evidence="5">
    <location>
        <begin position="37"/>
        <end position="59"/>
    </location>
</feature>
<feature type="transmembrane region" description="Helical" evidence="5">
    <location>
        <begin position="151"/>
        <end position="173"/>
    </location>
</feature>
<proteinExistence type="inferred from homology"/>
<feature type="transmembrane region" description="Helical" evidence="5">
    <location>
        <begin position="230"/>
        <end position="250"/>
    </location>
</feature>
<feature type="transmembrane region" description="Helical" evidence="5">
    <location>
        <begin position="6"/>
        <end position="25"/>
    </location>
</feature>
<comment type="similarity">
    <text evidence="5">Belongs to the complex I subunit 2 family.</text>
</comment>
<dbReference type="OrthoDB" id="9807568at2"/>
<dbReference type="HAMAP" id="MF_00445">
    <property type="entry name" value="NDH1_NuoN_1"/>
    <property type="match status" value="1"/>
</dbReference>
<evidence type="ECO:0000256" key="5">
    <source>
        <dbReference type="HAMAP-Rule" id="MF_00445"/>
    </source>
</evidence>
<keyword evidence="4 5" id="KW-0472">Membrane</keyword>
<accession>A0A1R1MK09</accession>
<feature type="transmembrane region" description="Helical" evidence="5">
    <location>
        <begin position="310"/>
        <end position="331"/>
    </location>
</feature>
<dbReference type="GO" id="GO:0048038">
    <property type="term" value="F:quinone binding"/>
    <property type="evidence" value="ECO:0007669"/>
    <property type="project" value="UniProtKB-KW"/>
</dbReference>
<dbReference type="InterPro" id="IPR010096">
    <property type="entry name" value="NADH-Q_OxRdtase_suN/2"/>
</dbReference>
<keyword evidence="5" id="KW-1278">Translocase</keyword>
<feature type="domain" description="NADH:quinone oxidoreductase/Mrp antiporter transmembrane" evidence="7">
    <location>
        <begin position="115"/>
        <end position="403"/>
    </location>
</feature>
<keyword evidence="5" id="KW-0520">NAD</keyword>
<dbReference type="EC" id="7.1.1.-" evidence="5"/>
<comment type="subunit">
    <text evidence="5">NDH-1 is composed of 14 different subunits. Subunits NuoA, H, J, K, L, M, N constitute the membrane sector of the complex.</text>
</comment>
<dbReference type="GO" id="GO:0012505">
    <property type="term" value="C:endomembrane system"/>
    <property type="evidence" value="ECO:0007669"/>
    <property type="project" value="UniProtKB-SubCell"/>
</dbReference>
<feature type="transmembrane region" description="Helical" evidence="5">
    <location>
        <begin position="430"/>
        <end position="449"/>
    </location>
</feature>
<feature type="transmembrane region" description="Helical" evidence="5">
    <location>
        <begin position="389"/>
        <end position="409"/>
    </location>
</feature>
<evidence type="ECO:0000256" key="6">
    <source>
        <dbReference type="RuleBase" id="RU000320"/>
    </source>
</evidence>
<comment type="subcellular location">
    <subcellularLocation>
        <location evidence="5">Cell membrane</location>
        <topology evidence="5">Multi-pass membrane protein</topology>
    </subcellularLocation>
    <subcellularLocation>
        <location evidence="1">Endomembrane system</location>
        <topology evidence="1">Multi-pass membrane protein</topology>
    </subcellularLocation>
    <subcellularLocation>
        <location evidence="6">Membrane</location>
        <topology evidence="6">Multi-pass membrane protein</topology>
    </subcellularLocation>
</comment>
<keyword evidence="2 5" id="KW-0812">Transmembrane</keyword>
<comment type="caution">
    <text evidence="8">The sequence shown here is derived from an EMBL/GenBank/DDBJ whole genome shotgun (WGS) entry which is preliminary data.</text>
</comment>
<evidence type="ECO:0000256" key="4">
    <source>
        <dbReference type="ARBA" id="ARBA00023136"/>
    </source>
</evidence>